<evidence type="ECO:0000313" key="3">
    <source>
        <dbReference type="Proteomes" id="UP000425960"/>
    </source>
</evidence>
<name>A0A5K7ZNI7_9BACT</name>
<evidence type="ECO:0000313" key="2">
    <source>
        <dbReference type="EMBL" id="BBO82771.1"/>
    </source>
</evidence>
<dbReference type="Proteomes" id="UP000425960">
    <property type="component" value="Chromosome"/>
</dbReference>
<dbReference type="RefSeq" id="WP_155323143.1">
    <property type="nucleotide sequence ID" value="NZ_AP021876.1"/>
</dbReference>
<reference evidence="2 3" key="1">
    <citation type="submission" date="2019-11" db="EMBL/GenBank/DDBJ databases">
        <title>Comparative genomics of hydrocarbon-degrading Desulfosarcina strains.</title>
        <authorList>
            <person name="Watanabe M."/>
            <person name="Kojima H."/>
            <person name="Fukui M."/>
        </authorList>
    </citation>
    <scope>NUCLEOTIDE SEQUENCE [LARGE SCALE GENOMIC DNA]</scope>
    <source>
        <strain evidence="2 3">28bB2T</strain>
    </source>
</reference>
<dbReference type="InterPro" id="IPR043729">
    <property type="entry name" value="DUF5672"/>
</dbReference>
<protein>
    <recommendedName>
        <fullName evidence="1">DUF5672 domain-containing protein</fullName>
    </recommendedName>
</protein>
<dbReference type="KEGG" id="dov:DSCO28_33370"/>
<dbReference type="EMBL" id="AP021876">
    <property type="protein sequence ID" value="BBO82771.1"/>
    <property type="molecule type" value="Genomic_DNA"/>
</dbReference>
<accession>A0A5K7ZNI7</accession>
<organism evidence="2 3">
    <name type="scientific">Desulfosarcina ovata subsp. sediminis</name>
    <dbReference type="NCBI Taxonomy" id="885957"/>
    <lineage>
        <taxon>Bacteria</taxon>
        <taxon>Pseudomonadati</taxon>
        <taxon>Thermodesulfobacteriota</taxon>
        <taxon>Desulfobacteria</taxon>
        <taxon>Desulfobacterales</taxon>
        <taxon>Desulfosarcinaceae</taxon>
        <taxon>Desulfosarcina</taxon>
    </lineage>
</organism>
<feature type="domain" description="DUF5672" evidence="1">
    <location>
        <begin position="60"/>
        <end position="262"/>
    </location>
</feature>
<evidence type="ECO:0000259" key="1">
    <source>
        <dbReference type="Pfam" id="PF18922"/>
    </source>
</evidence>
<sequence length="281" mass="33338">MRSLKNKQTKKMVAVVIPLSNRAELTEEERLSLRHLEHYLHKYDKFMVAPQSLEFQYPGITVKRFKDRFFGSVKAHMNLVMSADFYRAFHEYEYMLIYHLDAIVFSDQLEYWCHQDYDFIGAPWIKHKDAPYSGMPEYEGRVGNGGFAIKKISSFIKLYSSNRLAVDPDQYWKQTYGSRSRPLQLLNYPKKMLKHFPMFNAIKHEISGLRHNSEELFLAKRATHYLPDFKIAPVDKALQFAFECVPRYCYEANNNQLPFGCHAWQRYDADFWKPFLLNNVD</sequence>
<dbReference type="Pfam" id="PF18922">
    <property type="entry name" value="DUF5672"/>
    <property type="match status" value="1"/>
</dbReference>
<proteinExistence type="predicted"/>
<dbReference type="AlphaFoldDB" id="A0A5K7ZNI7"/>
<gene>
    <name evidence="2" type="ORF">DSCO28_33370</name>
</gene>